<sequence>MSKRWQPYLAFLCLCGIYLLMEKFRAGQISFVADDAWIFAQFARNLANGFGFSYNPGEPVPGFSSALWVVLSAIGYKLTGQFVLPMKLMGILAGLGTIAVGLQIARQLQTTDEDEIVGWAVALSPLLVTASLSGMETSLWVFWVMLGFWWHIRFLAQPSPQWLLEGFIWGMATLTRPESLAFFALLALHKLLMHRQRSLLLLVGMTFLVALLVSPWVAFNFKHTGTPFPATYLAKAEPSHIRFGALFTISIGIVLFTFWLAINPAAFVAFVEAVKRKWNERDWHPVFLLAVPFMFTAIRLFAHRFPPMSVYFTRYYLPALVLASVFGSVWSKRWRKLPLWVIGAIPGVLWVANEHGWMVQNTTHMQVHIGKWLAQNTPPNALIATNDIGAIAFFSERRIIDTCGLVMPEILPFAYNRQGTGIFGTNEEGVWEFLKRRKVDYIVIFPNWYPRLSRRPELKPIYWVKLAHNVICGGDEMVVYQVKWESEGDEAGR</sequence>
<reference evidence="9 10" key="1">
    <citation type="submission" date="2022-08" db="EMBL/GenBank/DDBJ databases">
        <title>Bacterial and archaeal communities from various locations to study Microbial Dark Matter (Phase II).</title>
        <authorList>
            <person name="Stepanauskas R."/>
        </authorList>
    </citation>
    <scope>NUCLEOTIDE SEQUENCE [LARGE SCALE GENOMIC DNA]</scope>
    <source>
        <strain evidence="9 10">PD1</strain>
    </source>
</reference>
<dbReference type="Proteomes" id="UP001204798">
    <property type="component" value="Unassembled WGS sequence"/>
</dbReference>
<dbReference type="EMBL" id="JANUCP010000009">
    <property type="protein sequence ID" value="MCS3921106.1"/>
    <property type="molecule type" value="Genomic_DNA"/>
</dbReference>
<dbReference type="RefSeq" id="WP_259101930.1">
    <property type="nucleotide sequence ID" value="NZ_CP130454.1"/>
</dbReference>
<evidence type="ECO:0000256" key="2">
    <source>
        <dbReference type="ARBA" id="ARBA00022475"/>
    </source>
</evidence>
<evidence type="ECO:0000256" key="3">
    <source>
        <dbReference type="ARBA" id="ARBA00022676"/>
    </source>
</evidence>
<dbReference type="PANTHER" id="PTHR33908">
    <property type="entry name" value="MANNOSYLTRANSFERASE YKCB-RELATED"/>
    <property type="match status" value="1"/>
</dbReference>
<evidence type="ECO:0008006" key="11">
    <source>
        <dbReference type="Google" id="ProtNLM"/>
    </source>
</evidence>
<protein>
    <recommendedName>
        <fullName evidence="11">Glycosyltransferase RgtA/B/C/D-like domain-containing protein</fullName>
    </recommendedName>
</protein>
<evidence type="ECO:0000313" key="9">
    <source>
        <dbReference type="EMBL" id="MCS3921106.1"/>
    </source>
</evidence>
<comment type="subcellular location">
    <subcellularLocation>
        <location evidence="1">Cell membrane</location>
        <topology evidence="1">Multi-pass membrane protein</topology>
    </subcellularLocation>
</comment>
<comment type="caution">
    <text evidence="9">The sequence shown here is derived from an EMBL/GenBank/DDBJ whole genome shotgun (WGS) entry which is preliminary data.</text>
</comment>
<keyword evidence="10" id="KW-1185">Reference proteome</keyword>
<feature type="transmembrane region" description="Helical" evidence="8">
    <location>
        <begin position="168"/>
        <end position="188"/>
    </location>
</feature>
<keyword evidence="2" id="KW-1003">Cell membrane</keyword>
<feature type="transmembrane region" description="Helical" evidence="8">
    <location>
        <begin position="60"/>
        <end position="76"/>
    </location>
</feature>
<dbReference type="PANTHER" id="PTHR33908:SF11">
    <property type="entry name" value="MEMBRANE PROTEIN"/>
    <property type="match status" value="1"/>
</dbReference>
<keyword evidence="4" id="KW-0808">Transferase</keyword>
<keyword evidence="3" id="KW-0328">Glycosyltransferase</keyword>
<evidence type="ECO:0000256" key="6">
    <source>
        <dbReference type="ARBA" id="ARBA00022989"/>
    </source>
</evidence>
<keyword evidence="6 8" id="KW-1133">Transmembrane helix</keyword>
<gene>
    <name evidence="9" type="ORF">M2350_003547</name>
</gene>
<feature type="transmembrane region" description="Helical" evidence="8">
    <location>
        <begin position="88"/>
        <end position="104"/>
    </location>
</feature>
<keyword evidence="7 8" id="KW-0472">Membrane</keyword>
<feature type="transmembrane region" description="Helical" evidence="8">
    <location>
        <begin position="283"/>
        <end position="302"/>
    </location>
</feature>
<evidence type="ECO:0000256" key="1">
    <source>
        <dbReference type="ARBA" id="ARBA00004651"/>
    </source>
</evidence>
<dbReference type="InterPro" id="IPR050297">
    <property type="entry name" value="LipidA_mod_glycosyltrf_83"/>
</dbReference>
<proteinExistence type="predicted"/>
<evidence type="ECO:0000256" key="8">
    <source>
        <dbReference type="SAM" id="Phobius"/>
    </source>
</evidence>
<organism evidence="9 10">
    <name type="scientific">Candidatus Fervidibacter sacchari</name>
    <dbReference type="NCBI Taxonomy" id="1448929"/>
    <lineage>
        <taxon>Bacteria</taxon>
        <taxon>Candidatus Fervidibacterota</taxon>
        <taxon>Candidatus Fervidibacter</taxon>
    </lineage>
</organism>
<feature type="transmembrane region" description="Helical" evidence="8">
    <location>
        <begin position="314"/>
        <end position="331"/>
    </location>
</feature>
<evidence type="ECO:0000313" key="10">
    <source>
        <dbReference type="Proteomes" id="UP001204798"/>
    </source>
</evidence>
<feature type="transmembrane region" description="Helical" evidence="8">
    <location>
        <begin position="200"/>
        <end position="221"/>
    </location>
</feature>
<name>A0ABT2ET20_9BACT</name>
<evidence type="ECO:0000256" key="4">
    <source>
        <dbReference type="ARBA" id="ARBA00022679"/>
    </source>
</evidence>
<feature type="transmembrane region" description="Helical" evidence="8">
    <location>
        <begin position="116"/>
        <end position="132"/>
    </location>
</feature>
<feature type="transmembrane region" description="Helical" evidence="8">
    <location>
        <begin position="241"/>
        <end position="271"/>
    </location>
</feature>
<keyword evidence="5 8" id="KW-0812">Transmembrane</keyword>
<feature type="transmembrane region" description="Helical" evidence="8">
    <location>
        <begin position="139"/>
        <end position="156"/>
    </location>
</feature>
<evidence type="ECO:0000256" key="7">
    <source>
        <dbReference type="ARBA" id="ARBA00023136"/>
    </source>
</evidence>
<evidence type="ECO:0000256" key="5">
    <source>
        <dbReference type="ARBA" id="ARBA00022692"/>
    </source>
</evidence>
<accession>A0ABT2ET20</accession>